<feature type="compositionally biased region" description="Polar residues" evidence="2">
    <location>
        <begin position="1499"/>
        <end position="1525"/>
    </location>
</feature>
<feature type="region of interest" description="Disordered" evidence="2">
    <location>
        <begin position="1105"/>
        <end position="1216"/>
    </location>
</feature>
<gene>
    <name evidence="3" type="ORF">CDAUBV1_LOCUS16120</name>
</gene>
<keyword evidence="1" id="KW-0175">Coiled coil</keyword>
<reference evidence="3" key="1">
    <citation type="submission" date="2024-06" db="EMBL/GenBank/DDBJ databases">
        <authorList>
            <person name="Liu X."/>
            <person name="Lenzi L."/>
            <person name="Haldenby T S."/>
            <person name="Uol C."/>
        </authorList>
    </citation>
    <scope>NUCLEOTIDE SEQUENCE</scope>
</reference>
<evidence type="ECO:0000313" key="3">
    <source>
        <dbReference type="EMBL" id="CAL5140816.1"/>
    </source>
</evidence>
<feature type="compositionally biased region" description="Low complexity" evidence="2">
    <location>
        <begin position="1590"/>
        <end position="1599"/>
    </location>
</feature>
<feature type="compositionally biased region" description="Polar residues" evidence="2">
    <location>
        <begin position="1301"/>
        <end position="1312"/>
    </location>
</feature>
<proteinExistence type="predicted"/>
<feature type="region of interest" description="Disordered" evidence="2">
    <location>
        <begin position="1233"/>
        <end position="1252"/>
    </location>
</feature>
<dbReference type="PANTHER" id="PTHR45615">
    <property type="entry name" value="MYOSIN HEAVY CHAIN, NON-MUSCLE"/>
    <property type="match status" value="1"/>
</dbReference>
<sequence length="1877" mass="208610">MSTESDLNLRSEISYSSSTVFGAERDLCSTTLANTNGSADPIKIYEGYHCDLIKLLNLQQNDHLMKTDQLTKKLSDLQKELICAASKVEHAEVLRQTCELELTKAHVLNKRLDQMHQQKSQLLTEAETRLQKAEEQNKAMREEMLRAHEAEKQEWLQRCTESKQNEEKMTTQIQFLADQLEEQKIQLSEVISEREKLQSQVKKLSRDLELAAQESNKSDLNEDAVREAAIVKQEYETLKKNYELLQDAYEQNEAQLSDMRQRLPVVLHQAVSQGVENIRVVAKQQLEDANTRLMDAENRLAEQFRKLRALEFANSRMEMQNSESPDEIPHLVANATQTELQQPQIVLPLNGNEDNSGAIKPRCDRASILLNPDTARKMQEKLTLVRRQAAQMEMEQRWLYQQLEMFVNAMECTCEQGAGVLACPSSERSKSKSASYKQFNKGTSISTREDEDDRGSRPPSRNFLRVPPPPWRQDSVRIRHTPERIGSPSRQDQQISANWNNKYDDRGSNWQSKDKIGLSTINSKPSDNAYDFWPHLEKLMTRVYRCLEFQQQKLQSAEQTTMRLYKKLSTLETENQSLRKKVQLHEKMRAYYHDENTASVRTRASSTCCAEICQLHRDQKKSHTNSTSKPCKTKDNQLSELQARCTQALSEASRWRRRFKEMENKFKTEHECLQAMKISQQADLRQRERLLFSVCRLVQDASKHIDQAVGKTVSEVNQTAQCIEETADFPKDFLQPNSSAADELEQRHSDCDSACPNCTGGSSKTVAYRDAPDTAPKRSSLSLTACGDGSATCDKHTLPRSTSPAQNFETLGEYDEPTMVEDLEQCLYTNCNNNSEVSKTDTTKSRLSKKFRYKLTRRVIRNKTQDTDDQSAGLEASSTFGQLSKATNNSTIAQHPEDNACVQPLVPSVPSEHSRNVEEGCSRSYSSGLKEKAGESVSSAIDYTLGGAVNTDYSTSISSHEDTTARNSEEVDEWTHLRDAVRYELSRVLTNVIVQAKQQDALANECLDAITQLQAELNSHQNPSSFDPQSAAHQCPTPCGEGKNFIPRKQHYTVAHRTFNQDSSYVSREQSLRSVHPWGASLIPPPSPPLVPALVSQPPVALETQPVKALRQESPNRPSQLFPTSSSFLPSAASAHRSCSLESEEAIKSNKSAESPSKPPPEVKDMPSTGSLHHRSSQVASASMVKQEPEIPRKPSPLMIRRPSLPPRKISTPSQYDAQITVLRANSYPEVMHNPGESSLAAPSVVRLKSSHSEGLEHNFSVSLNGSATRTLSPPVRLETPRPREPVTPPSVESRSPGLEPSTNPSPISTRGASPHKVLSPAGMISPKAHKLSASPTISIHSAASRHHESPPSVGVHSTTSQTTSPPARMKSPKAYKPAVPPSVNAPPVSHRHHKSPPSVGVHSTTSQATSPPARMKSPKAYKPATSPSVNALPVSPKHHESPPSVDMHSSTSQAISSPAKIKLTKTHKLPTSSPSHSRHPSPGRSEHSSLISVKGAEFQTTSPSPQKRTPKTCTPTTSPLVRTQSLPPGNSPRPNSGGLEKSVSPSSSKHNKKREASPARDTVNPHTTNSASLKPIIPGFGLDSPPSPRSTSGPSYTTEVPDPQKSCSPRNPLFNLRQKFPLRKKECSKTSDKPKWLLAGGIVKPTCTTATVMHLCKLKDKCHWRKSADDQVITKSASDNPPTSTHESIPSDVPSVMRRFRTTECLPCIPVRQASESSGMAIMRETKSNLLVPGDTGRQHNENSTYATDKKLTVDLTNRQIWKNDETRGFPANRIKSVINKVPRNKPLHPHCCVVLPPLSNPNGKMRSGSPVTFHHHTSSSEGLTEEYHGQTGLATLLSQIVERAERELVHKEQPDQLLEELMTDGLVSTLSFREC</sequence>
<evidence type="ECO:0000256" key="2">
    <source>
        <dbReference type="SAM" id="MobiDB-lite"/>
    </source>
</evidence>
<feature type="compositionally biased region" description="Polar residues" evidence="2">
    <location>
        <begin position="1402"/>
        <end position="1411"/>
    </location>
</feature>
<feature type="compositionally biased region" description="Polar residues" evidence="2">
    <location>
        <begin position="1356"/>
        <end position="1366"/>
    </location>
</feature>
<feature type="compositionally biased region" description="Polar residues" evidence="2">
    <location>
        <begin position="488"/>
        <end position="501"/>
    </location>
</feature>
<feature type="coiled-coil region" evidence="1">
    <location>
        <begin position="554"/>
        <end position="588"/>
    </location>
</feature>
<dbReference type="PANTHER" id="PTHR45615:SF63">
    <property type="entry name" value="CHROMOSOME UNDETERMINED SCAFFOLD_10, WHOLE GENOME SHOTGUN SEQUENCE"/>
    <property type="match status" value="1"/>
</dbReference>
<feature type="compositionally biased region" description="Polar residues" evidence="2">
    <location>
        <begin position="1113"/>
        <end position="1129"/>
    </location>
</feature>
<accession>A0AAV2TUP8</accession>
<organism evidence="3 4">
    <name type="scientific">Calicophoron daubneyi</name>
    <name type="common">Rumen fluke</name>
    <name type="synonym">Paramphistomum daubneyi</name>
    <dbReference type="NCBI Taxonomy" id="300641"/>
    <lineage>
        <taxon>Eukaryota</taxon>
        <taxon>Metazoa</taxon>
        <taxon>Spiralia</taxon>
        <taxon>Lophotrochozoa</taxon>
        <taxon>Platyhelminthes</taxon>
        <taxon>Trematoda</taxon>
        <taxon>Digenea</taxon>
        <taxon>Plagiorchiida</taxon>
        <taxon>Pronocephalata</taxon>
        <taxon>Paramphistomoidea</taxon>
        <taxon>Paramphistomidae</taxon>
        <taxon>Calicophoron</taxon>
    </lineage>
</organism>
<feature type="compositionally biased region" description="Basic and acidic residues" evidence="2">
    <location>
        <begin position="502"/>
        <end position="511"/>
    </location>
</feature>
<feature type="region of interest" description="Disordered" evidence="2">
    <location>
        <begin position="425"/>
        <end position="511"/>
    </location>
</feature>
<evidence type="ECO:0000256" key="1">
    <source>
        <dbReference type="SAM" id="Coils"/>
    </source>
</evidence>
<feature type="coiled-coil region" evidence="1">
    <location>
        <begin position="638"/>
        <end position="665"/>
    </location>
</feature>
<evidence type="ECO:0000313" key="4">
    <source>
        <dbReference type="Proteomes" id="UP001497525"/>
    </source>
</evidence>
<comment type="caution">
    <text evidence="3">The sequence shown here is derived from an EMBL/GenBank/DDBJ whole genome shotgun (WGS) entry which is preliminary data.</text>
</comment>
<feature type="compositionally biased region" description="Basic and acidic residues" evidence="2">
    <location>
        <begin position="474"/>
        <end position="483"/>
    </location>
</feature>
<protein>
    <submittedName>
        <fullName evidence="3">Uncharacterized protein</fullName>
    </submittedName>
</protein>
<feature type="region of interest" description="Disordered" evidence="2">
    <location>
        <begin position="1341"/>
        <end position="1613"/>
    </location>
</feature>
<name>A0AAV2TUP8_CALDB</name>
<feature type="coiled-coil region" evidence="1">
    <location>
        <begin position="116"/>
        <end position="313"/>
    </location>
</feature>
<feature type="compositionally biased region" description="Polar residues" evidence="2">
    <location>
        <begin position="1448"/>
        <end position="1457"/>
    </location>
</feature>
<feature type="region of interest" description="Disordered" evidence="2">
    <location>
        <begin position="1258"/>
        <end position="1322"/>
    </location>
</feature>
<dbReference type="EMBL" id="CAXLJL010000789">
    <property type="protein sequence ID" value="CAL5140816.1"/>
    <property type="molecule type" value="Genomic_DNA"/>
</dbReference>
<feature type="compositionally biased region" description="Low complexity" evidence="2">
    <location>
        <begin position="1526"/>
        <end position="1540"/>
    </location>
</feature>
<feature type="compositionally biased region" description="Polar residues" evidence="2">
    <location>
        <begin position="1260"/>
        <end position="1272"/>
    </location>
</feature>
<dbReference type="Proteomes" id="UP001497525">
    <property type="component" value="Unassembled WGS sequence"/>
</dbReference>